<evidence type="ECO:0000313" key="3">
    <source>
        <dbReference type="Proteomes" id="UP000054007"/>
    </source>
</evidence>
<reference evidence="2 3" key="1">
    <citation type="journal article" date="2015" name="Fungal Genet. Biol.">
        <title>Evolution of novel wood decay mechanisms in Agaricales revealed by the genome sequences of Fistulina hepatica and Cylindrobasidium torrendii.</title>
        <authorList>
            <person name="Floudas D."/>
            <person name="Held B.W."/>
            <person name="Riley R."/>
            <person name="Nagy L.G."/>
            <person name="Koehler G."/>
            <person name="Ransdell A.S."/>
            <person name="Younus H."/>
            <person name="Chow J."/>
            <person name="Chiniquy J."/>
            <person name="Lipzen A."/>
            <person name="Tritt A."/>
            <person name="Sun H."/>
            <person name="Haridas S."/>
            <person name="LaButti K."/>
            <person name="Ohm R.A."/>
            <person name="Kues U."/>
            <person name="Blanchette R.A."/>
            <person name="Grigoriev I.V."/>
            <person name="Minto R.E."/>
            <person name="Hibbett D.S."/>
        </authorList>
    </citation>
    <scope>NUCLEOTIDE SEQUENCE [LARGE SCALE GENOMIC DNA]</scope>
    <source>
        <strain evidence="2 3">FP15055 ss-10</strain>
    </source>
</reference>
<evidence type="ECO:0000259" key="1">
    <source>
        <dbReference type="PROSITE" id="PS50181"/>
    </source>
</evidence>
<dbReference type="Gene3D" id="1.20.1280.50">
    <property type="match status" value="1"/>
</dbReference>
<dbReference type="InterPro" id="IPR036047">
    <property type="entry name" value="F-box-like_dom_sf"/>
</dbReference>
<feature type="domain" description="F-box" evidence="1">
    <location>
        <begin position="1"/>
        <end position="49"/>
    </location>
</feature>
<dbReference type="PROSITE" id="PS50181">
    <property type="entry name" value="FBOX"/>
    <property type="match status" value="1"/>
</dbReference>
<dbReference type="STRING" id="1314674.A0A0D7BLU4"/>
<dbReference type="Pfam" id="PF12937">
    <property type="entry name" value="F-box-like"/>
    <property type="match status" value="1"/>
</dbReference>
<organism evidence="2 3">
    <name type="scientific">Cylindrobasidium torrendii FP15055 ss-10</name>
    <dbReference type="NCBI Taxonomy" id="1314674"/>
    <lineage>
        <taxon>Eukaryota</taxon>
        <taxon>Fungi</taxon>
        <taxon>Dikarya</taxon>
        <taxon>Basidiomycota</taxon>
        <taxon>Agaricomycotina</taxon>
        <taxon>Agaricomycetes</taxon>
        <taxon>Agaricomycetidae</taxon>
        <taxon>Agaricales</taxon>
        <taxon>Marasmiineae</taxon>
        <taxon>Physalacriaceae</taxon>
        <taxon>Cylindrobasidium</taxon>
    </lineage>
</organism>
<dbReference type="InterPro" id="IPR001810">
    <property type="entry name" value="F-box_dom"/>
</dbReference>
<gene>
    <name evidence="2" type="ORF">CYLTODRAFT_487135</name>
</gene>
<dbReference type="Proteomes" id="UP000054007">
    <property type="component" value="Unassembled WGS sequence"/>
</dbReference>
<evidence type="ECO:0000313" key="2">
    <source>
        <dbReference type="EMBL" id="KIY71533.1"/>
    </source>
</evidence>
<dbReference type="EMBL" id="KN880453">
    <property type="protein sequence ID" value="KIY71533.1"/>
    <property type="molecule type" value="Genomic_DNA"/>
</dbReference>
<protein>
    <recommendedName>
        <fullName evidence="1">F-box domain-containing protein</fullName>
    </recommendedName>
</protein>
<keyword evidence="3" id="KW-1185">Reference proteome</keyword>
<sequence length="410" mass="47036">MSLLSDLPPETLEEILLHADPRDISQLSRTSSIFYRFIYCKEDHLWRWLFMQQELDDPRECVNLDGTRREDREWVDWKLELQTFIRARTILQNRARRTASDLRILFTKLIELVECVPPRPLRSRNIEYVISAVLADTQLLTLNSDGPWDDQEARQLQAKLHTYIGPAVQEPDGQEASLVRARAFVYDFRNYTWGNGFGPFHDTDSGKVNWVHMRAIQQAMAVHTHPDEEDVKAESGLPLTQVYVPPGEEWACDWAGLNGVWQCKFCFCDHLNLAEYNSSVDEERDPVFFEDASHGDVCRAIDINVRVLSASHDPRHPRHPRLTFGGHLGISMSATTVSGYVTMTDEGYVRWHFRSGEPINPIWSSEGVQLGGIGSRYGVLGSWTTSFHDLMDPVGPFWMRKLTEPSQSES</sequence>
<dbReference type="SUPFAM" id="SSF81383">
    <property type="entry name" value="F-box domain"/>
    <property type="match status" value="1"/>
</dbReference>
<accession>A0A0D7BLU4</accession>
<name>A0A0D7BLU4_9AGAR</name>
<proteinExistence type="predicted"/>
<dbReference type="CDD" id="cd09917">
    <property type="entry name" value="F-box_SF"/>
    <property type="match status" value="1"/>
</dbReference>
<dbReference type="OrthoDB" id="3226064at2759"/>
<dbReference type="AlphaFoldDB" id="A0A0D7BLU4"/>